<keyword evidence="3" id="KW-0089">Bile pigment</keyword>
<dbReference type="EMBL" id="JBBLXS010000232">
    <property type="protein sequence ID" value="MEK0186579.1"/>
    <property type="molecule type" value="Genomic_DNA"/>
</dbReference>
<comment type="similarity">
    <text evidence="1">Belongs to the phycobiliprotein family.</text>
</comment>
<accession>A0ABU8YQ76</accession>
<name>A0ABU8YQ76_9CYAN</name>
<dbReference type="SUPFAM" id="SSF46458">
    <property type="entry name" value="Globin-like"/>
    <property type="match status" value="1"/>
</dbReference>
<evidence type="ECO:0000256" key="2">
    <source>
        <dbReference type="ARBA" id="ARBA00022991"/>
    </source>
</evidence>
<dbReference type="Proteomes" id="UP001384579">
    <property type="component" value="Unassembled WGS sequence"/>
</dbReference>
<gene>
    <name evidence="4" type="ORF">WMG39_17230</name>
</gene>
<dbReference type="Gene3D" id="1.10.490.20">
    <property type="entry name" value="Phycocyanins"/>
    <property type="match status" value="1"/>
</dbReference>
<proteinExistence type="inferred from homology"/>
<reference evidence="4 5" key="1">
    <citation type="journal article" date="2020" name="Harmful Algae">
        <title>Molecular and morphological characterization of a novel dihydroanatoxin-a producing Microcoleus species (cyanobacteria) from the Russian River, California, USA.</title>
        <authorList>
            <person name="Conklin K.Y."/>
            <person name="Stancheva R."/>
            <person name="Otten T.G."/>
            <person name="Fadness R."/>
            <person name="Boyer G.L."/>
            <person name="Read B."/>
            <person name="Zhang X."/>
            <person name="Sheath R.G."/>
        </authorList>
    </citation>
    <scope>NUCLEOTIDE SEQUENCE [LARGE SCALE GENOMIC DNA]</scope>
    <source>
        <strain evidence="4 5">PTRS2</strain>
    </source>
</reference>
<evidence type="ECO:0000313" key="5">
    <source>
        <dbReference type="Proteomes" id="UP001384579"/>
    </source>
</evidence>
<organism evidence="4 5">
    <name type="scientific">Microcoleus anatoxicus PTRS2</name>
    <dbReference type="NCBI Taxonomy" id="2705321"/>
    <lineage>
        <taxon>Bacteria</taxon>
        <taxon>Bacillati</taxon>
        <taxon>Cyanobacteriota</taxon>
        <taxon>Cyanophyceae</taxon>
        <taxon>Oscillatoriophycideae</taxon>
        <taxon>Oscillatoriales</taxon>
        <taxon>Microcoleaceae</taxon>
        <taxon>Microcoleus</taxon>
        <taxon>Microcoleus anatoxicus</taxon>
    </lineage>
</organism>
<evidence type="ECO:0000313" key="4">
    <source>
        <dbReference type="EMBL" id="MEK0186579.1"/>
    </source>
</evidence>
<comment type="caution">
    <text evidence="4">The sequence shown here is derived from an EMBL/GenBank/DDBJ whole genome shotgun (WGS) entry which is preliminary data.</text>
</comment>
<dbReference type="InterPro" id="IPR012128">
    <property type="entry name" value="Phycobilisome_asu/bsu"/>
</dbReference>
<evidence type="ECO:0000256" key="1">
    <source>
        <dbReference type="ARBA" id="ARBA00008182"/>
    </source>
</evidence>
<keyword evidence="5" id="KW-1185">Reference proteome</keyword>
<dbReference type="CDD" id="cd08919">
    <property type="entry name" value="PBP-like"/>
    <property type="match status" value="1"/>
</dbReference>
<sequence>MLSQLSRLSVEADGRYASAAELQFLKDYFQSLNHRMSAYKKIQASEKEILSQVEAQMQSIDPNIFRRGSQDVTAKCRLDAAMVLRHSAAALLINDTERLRDRLLLWLQTILGPFHAKNSSSVTYDVMKKVIKQHLTTEEANLFVPILDINRSILGK</sequence>
<evidence type="ECO:0000256" key="3">
    <source>
        <dbReference type="ARBA" id="ARBA00023307"/>
    </source>
</evidence>
<dbReference type="Pfam" id="PF00502">
    <property type="entry name" value="Phycobilisome"/>
    <property type="match status" value="1"/>
</dbReference>
<dbReference type="InterPro" id="IPR038719">
    <property type="entry name" value="Phycobilisome_asu/bsu_sf"/>
</dbReference>
<dbReference type="RefSeq" id="WP_340525360.1">
    <property type="nucleotide sequence ID" value="NZ_JBBLXS010000232.1"/>
</dbReference>
<protein>
    <submittedName>
        <fullName evidence="4">Phycobilisome protein</fullName>
    </submittedName>
</protein>
<dbReference type="InterPro" id="IPR009050">
    <property type="entry name" value="Globin-like_sf"/>
</dbReference>
<keyword evidence="2" id="KW-0157">Chromophore</keyword>